<dbReference type="Gene3D" id="2.40.70.10">
    <property type="entry name" value="Acid Proteases"/>
    <property type="match status" value="1"/>
</dbReference>
<dbReference type="PROSITE" id="PS00141">
    <property type="entry name" value="ASP_PROTEASE"/>
    <property type="match status" value="1"/>
</dbReference>
<dbReference type="Pfam" id="PF05380">
    <property type="entry name" value="Peptidase_A17"/>
    <property type="match status" value="1"/>
</dbReference>
<dbReference type="KEGG" id="pxu:106116887"/>
<dbReference type="InterPro" id="IPR021109">
    <property type="entry name" value="Peptidase_aspartic_dom_sf"/>
</dbReference>
<feature type="domain" description="Integrase zinc-binding" evidence="2">
    <location>
        <begin position="812"/>
        <end position="866"/>
    </location>
</feature>
<evidence type="ECO:0000259" key="1">
    <source>
        <dbReference type="Pfam" id="PF00078"/>
    </source>
</evidence>
<dbReference type="Pfam" id="PF13650">
    <property type="entry name" value="Asp_protease_2"/>
    <property type="match status" value="1"/>
</dbReference>
<gene>
    <name evidence="3" type="primary">LOC106116887</name>
</gene>
<reference evidence="3" key="1">
    <citation type="submission" date="2025-08" db="UniProtKB">
        <authorList>
            <consortium name="RefSeq"/>
        </authorList>
    </citation>
    <scope>IDENTIFICATION</scope>
</reference>
<dbReference type="InterPro" id="IPR041588">
    <property type="entry name" value="Integrase_H2C2"/>
</dbReference>
<dbReference type="Gene3D" id="3.30.70.270">
    <property type="match status" value="1"/>
</dbReference>
<accession>A0AAJ6Z6Q4</accession>
<dbReference type="InterPro" id="IPR000477">
    <property type="entry name" value="RT_dom"/>
</dbReference>
<dbReference type="SUPFAM" id="SSF56672">
    <property type="entry name" value="DNA/RNA polymerases"/>
    <property type="match status" value="1"/>
</dbReference>
<dbReference type="InterPro" id="IPR001969">
    <property type="entry name" value="Aspartic_peptidase_AS"/>
</dbReference>
<dbReference type="InterPro" id="IPR008042">
    <property type="entry name" value="Retrotrans_Pao"/>
</dbReference>
<protein>
    <submittedName>
        <fullName evidence="3">Uncharacterized protein LOC106116887</fullName>
    </submittedName>
</protein>
<feature type="domain" description="Reverse transcriptase" evidence="1">
    <location>
        <begin position="267"/>
        <end position="415"/>
    </location>
</feature>
<name>A0AAJ6Z6Q4_PAPXU</name>
<dbReference type="Proteomes" id="UP000694872">
    <property type="component" value="Unplaced"/>
</dbReference>
<dbReference type="GO" id="GO:0006508">
    <property type="term" value="P:proteolysis"/>
    <property type="evidence" value="ECO:0007669"/>
    <property type="project" value="InterPro"/>
</dbReference>
<dbReference type="GO" id="GO:0071897">
    <property type="term" value="P:DNA biosynthetic process"/>
    <property type="evidence" value="ECO:0007669"/>
    <property type="project" value="UniProtKB-ARBA"/>
</dbReference>
<evidence type="ECO:0000313" key="3">
    <source>
        <dbReference type="RefSeq" id="XP_013166400.1"/>
    </source>
</evidence>
<dbReference type="Gene3D" id="3.10.10.10">
    <property type="entry name" value="HIV Type 1 Reverse Transcriptase, subunit A, domain 1"/>
    <property type="match status" value="1"/>
</dbReference>
<dbReference type="GeneID" id="106116887"/>
<organism evidence="3">
    <name type="scientific">Papilio xuthus</name>
    <name type="common">Asian swallowtail butterfly</name>
    <dbReference type="NCBI Taxonomy" id="66420"/>
    <lineage>
        <taxon>Eukaryota</taxon>
        <taxon>Metazoa</taxon>
        <taxon>Ecdysozoa</taxon>
        <taxon>Arthropoda</taxon>
        <taxon>Hexapoda</taxon>
        <taxon>Insecta</taxon>
        <taxon>Pterygota</taxon>
        <taxon>Neoptera</taxon>
        <taxon>Endopterygota</taxon>
        <taxon>Lepidoptera</taxon>
        <taxon>Glossata</taxon>
        <taxon>Ditrysia</taxon>
        <taxon>Papilionoidea</taxon>
        <taxon>Papilionidae</taxon>
        <taxon>Papilioninae</taxon>
        <taxon>Papilio</taxon>
    </lineage>
</organism>
<dbReference type="PANTHER" id="PTHR47331:SF1">
    <property type="entry name" value="GAG-LIKE PROTEIN"/>
    <property type="match status" value="1"/>
</dbReference>
<dbReference type="Pfam" id="PF17921">
    <property type="entry name" value="Integrase_H2C2"/>
    <property type="match status" value="1"/>
</dbReference>
<dbReference type="PANTHER" id="PTHR47331">
    <property type="entry name" value="PHD-TYPE DOMAIN-CONTAINING PROTEIN"/>
    <property type="match status" value="1"/>
</dbReference>
<sequence length="901" mass="103757">TLVVKVSNGKQEKKIRILLDSGSQRTYIKRELAEDLGLQVTGNENLSHSLFSGVKKPAKMHKVFKFRVSSLDDKFHTTMTALEQDVLCGSLPKVQDPKLIENLRRHQIWLTDAAESIKDISILIGSDQLGYIIKENFIRLDDNLVAIPTKLGWTLQGPVQGVCSTTVSSNFVSSLQTDSLEFLWNIEMLENTHIIKEYGEVIKEWQKEGIIEVVKEDNINEGHYLPHHAVIRWDRATTKIRPVFDASCKGKNKKSLNDCIDKGPNLIEEIPKLLLNFRSGAYGVTADIKKAFLQISISPHDRKYLKLLWWKENQREIVTYQHARVPFGVACSPFLLAVTIYHHLEKEKNTFEATAKRLRDSFYVDNCVTSFDTPEEVKSFEEEAKVLMMKGKFELRAWMTNSTQEVDPVSVLGVQWNRYEDDLCCNVNIKSVPERITKRDLLSITQQIFDPIGFLSPVTLVPKLLTQKAWMIKTGWDEEIPTELKREYNDWISSIDCINKCKIPRRLSERPLSVCKVTIHVFSDASKDAYAGCIFLRTEHEGNTTIRLVMAKSRVAPIKRQMTLPRLELMGALIASRLYKELMDSGALSNINNYRTYCWTDSSVVLAWLKREEAWGAFVINRVKEICTNTRRESWNHLPGIYNPADLPSRGCKPKTLLENTWWTGPEWLYLEEQNWPKSEINTIKSEEDMIASELRKSVAVHMDNNAVNFSDKLLYFSKYKKIIRLVARLLRMSPKIRKKYKADSIHIRNEEYKNAEETIIKIVQKETYTGKIKDKKLLTIEMDGIIRVKTRLAYSGESSNFIYPILLPGKHELIKRMIQQKHKDMQHAGTQTMLAELRNTYWIIGVRRLLKKIVAECRVCKRYKAKHYEAPLPPLPADRIGNTTPFEVTGIDLAGPLILK</sequence>
<feature type="non-terminal residue" evidence="3">
    <location>
        <position position="1"/>
    </location>
</feature>
<dbReference type="InterPro" id="IPR043502">
    <property type="entry name" value="DNA/RNA_pol_sf"/>
</dbReference>
<dbReference type="InterPro" id="IPR043128">
    <property type="entry name" value="Rev_trsase/Diguanyl_cyclase"/>
</dbReference>
<dbReference type="AlphaFoldDB" id="A0AAJ6Z6Q4"/>
<proteinExistence type="predicted"/>
<dbReference type="GO" id="GO:0004190">
    <property type="term" value="F:aspartic-type endopeptidase activity"/>
    <property type="evidence" value="ECO:0007669"/>
    <property type="project" value="InterPro"/>
</dbReference>
<dbReference type="RefSeq" id="XP_013166400.1">
    <property type="nucleotide sequence ID" value="XM_013310946.1"/>
</dbReference>
<evidence type="ECO:0000259" key="2">
    <source>
        <dbReference type="Pfam" id="PF17921"/>
    </source>
</evidence>
<dbReference type="Gene3D" id="1.10.340.70">
    <property type="match status" value="1"/>
</dbReference>
<dbReference type="Pfam" id="PF00078">
    <property type="entry name" value="RVT_1"/>
    <property type="match status" value="1"/>
</dbReference>
<feature type="non-terminal residue" evidence="3">
    <location>
        <position position="901"/>
    </location>
</feature>